<dbReference type="InterPro" id="IPR019242">
    <property type="entry name" value="DUF2198"/>
</dbReference>
<protein>
    <submittedName>
        <fullName evidence="2">CsbA family protein</fullName>
    </submittedName>
</protein>
<dbReference type="RefSeq" id="WP_240256383.1">
    <property type="nucleotide sequence ID" value="NZ_JAKTTI010000022.1"/>
</dbReference>
<dbReference type="Proteomes" id="UP001431131">
    <property type="component" value="Unassembled WGS sequence"/>
</dbReference>
<evidence type="ECO:0000256" key="1">
    <source>
        <dbReference type="SAM" id="Phobius"/>
    </source>
</evidence>
<keyword evidence="1" id="KW-0812">Transmembrane</keyword>
<proteinExistence type="predicted"/>
<keyword evidence="1" id="KW-0472">Membrane</keyword>
<organism evidence="2 3">
    <name type="scientific">Fredinandcohnia quinoae</name>
    <dbReference type="NCBI Taxonomy" id="2918902"/>
    <lineage>
        <taxon>Bacteria</taxon>
        <taxon>Bacillati</taxon>
        <taxon>Bacillota</taxon>
        <taxon>Bacilli</taxon>
        <taxon>Bacillales</taxon>
        <taxon>Bacillaceae</taxon>
        <taxon>Fredinandcohnia</taxon>
    </lineage>
</organism>
<feature type="transmembrane region" description="Helical" evidence="1">
    <location>
        <begin position="49"/>
        <end position="66"/>
    </location>
</feature>
<dbReference type="AlphaFoldDB" id="A0AAW5E8P1"/>
<evidence type="ECO:0000313" key="3">
    <source>
        <dbReference type="Proteomes" id="UP001431131"/>
    </source>
</evidence>
<keyword evidence="1" id="KW-1133">Transmembrane helix</keyword>
<dbReference type="Pfam" id="PF09964">
    <property type="entry name" value="DUF2198"/>
    <property type="match status" value="1"/>
</dbReference>
<name>A0AAW5E8P1_9BACI</name>
<gene>
    <name evidence="2" type="ORF">MJG50_13670</name>
</gene>
<comment type="caution">
    <text evidence="2">The sequence shown here is derived from an EMBL/GenBank/DDBJ whole genome shotgun (WGS) entry which is preliminary data.</text>
</comment>
<keyword evidence="3" id="KW-1185">Reference proteome</keyword>
<evidence type="ECO:0000313" key="2">
    <source>
        <dbReference type="EMBL" id="MCH1626382.1"/>
    </source>
</evidence>
<accession>A0AAW5E8P1</accession>
<sequence length="75" mass="8416">MILKLILALILPALLVVLFTRVTYNHYVGLLLATALIIASIYKGYTDSIYIGIADILSLIIGYLYSKRMVKRVKT</sequence>
<reference evidence="2" key="1">
    <citation type="submission" date="2022-02" db="EMBL/GenBank/DDBJ databases">
        <title>Fredinandcohnia quinoae sp. nov. isolated from Chenopodium quinoa seeds.</title>
        <authorList>
            <person name="Saati-Santamaria Z."/>
            <person name="Flores-Felix J.D."/>
            <person name="Igual J.M."/>
            <person name="Velazquez E."/>
            <person name="Garcia-Fraile P."/>
            <person name="Martinez-Molina E."/>
        </authorList>
    </citation>
    <scope>NUCLEOTIDE SEQUENCE</scope>
    <source>
        <strain evidence="2">SECRCQ15</strain>
    </source>
</reference>
<dbReference type="EMBL" id="JAKTTI010000022">
    <property type="protein sequence ID" value="MCH1626382.1"/>
    <property type="molecule type" value="Genomic_DNA"/>
</dbReference>